<gene>
    <name evidence="2" type="primary">LOC107784450</name>
</gene>
<sequence length="485" mass="57092">MPNNIRLRSDYVPLKKVPNCEFCSAKKFQYESPSFCCANGTVKLTYHKMAPALRNLYLGSSAKSKHFQTYIRTYNNMFAFSSLGVSYDKDLAKRNRGIYTFRVKGQMYHFIDDLYSAERRPKNLQLYFYDNDNEIANRMACSDKINELIVWELIDTLKDNPYSIFLRILSEISNLQNYHIALKCNSGLDQRIFNLPSTTEVAAIWVDENDVGAIHVPHIQIYTHSNRTQRVNYYFGCYNPLQYPLLFPYGQSGWHFGIKKFHGEENMPKNYALSDLEQLPNIKNFTSVDGYLDMEDQVMQKGKRKRDTVSVREYYSYRLQMRNDDEDELLHTGRLLQQYSVDEYIKLETQRMDFVFFNQDLFRMDMLNGLLDILRLGERYASNFGKQTFLPNSFIGGPRDMRQRYMTDIALVQYFGKPDLFITMTCNPTWPEIEEHLAPSDEAQNRPDLISRVFRAKIEELKTDILKRNIFGKVVAFMYTVEFQK</sequence>
<protein>
    <submittedName>
        <fullName evidence="2">Uncharacterized protein LOC107784450 isoform X1</fullName>
    </submittedName>
</protein>
<evidence type="ECO:0000313" key="2">
    <source>
        <dbReference type="RefSeq" id="XP_075073524.1"/>
    </source>
</evidence>
<keyword evidence="1" id="KW-1185">Reference proteome</keyword>
<dbReference type="Proteomes" id="UP000790787">
    <property type="component" value="Chromosome 7"/>
</dbReference>
<name>A0AC58RLC4_TOBAC</name>
<reference evidence="1" key="1">
    <citation type="journal article" date="2014" name="Nat. Commun.">
        <title>The tobacco genome sequence and its comparison with those of tomato and potato.</title>
        <authorList>
            <person name="Sierro N."/>
            <person name="Battey J.N."/>
            <person name="Ouadi S."/>
            <person name="Bakaher N."/>
            <person name="Bovet L."/>
            <person name="Willig A."/>
            <person name="Goepfert S."/>
            <person name="Peitsch M.C."/>
            <person name="Ivanov N.V."/>
        </authorList>
    </citation>
    <scope>NUCLEOTIDE SEQUENCE [LARGE SCALE GENOMIC DNA]</scope>
</reference>
<accession>A0AC58RLC4</accession>
<reference evidence="2" key="2">
    <citation type="submission" date="2025-08" db="UniProtKB">
        <authorList>
            <consortium name="RefSeq"/>
        </authorList>
    </citation>
    <scope>IDENTIFICATION</scope>
    <source>
        <tissue evidence="2">Leaf</tissue>
    </source>
</reference>
<evidence type="ECO:0000313" key="1">
    <source>
        <dbReference type="Proteomes" id="UP000790787"/>
    </source>
</evidence>
<proteinExistence type="predicted"/>
<organism evidence="1 2">
    <name type="scientific">Nicotiana tabacum</name>
    <name type="common">Common tobacco</name>
    <dbReference type="NCBI Taxonomy" id="4097"/>
    <lineage>
        <taxon>Eukaryota</taxon>
        <taxon>Viridiplantae</taxon>
        <taxon>Streptophyta</taxon>
        <taxon>Embryophyta</taxon>
        <taxon>Tracheophyta</taxon>
        <taxon>Spermatophyta</taxon>
        <taxon>Magnoliopsida</taxon>
        <taxon>eudicotyledons</taxon>
        <taxon>Gunneridae</taxon>
        <taxon>Pentapetalae</taxon>
        <taxon>asterids</taxon>
        <taxon>lamiids</taxon>
        <taxon>Solanales</taxon>
        <taxon>Solanaceae</taxon>
        <taxon>Nicotianoideae</taxon>
        <taxon>Nicotianeae</taxon>
        <taxon>Nicotiana</taxon>
    </lineage>
</organism>
<dbReference type="RefSeq" id="XP_075073524.1">
    <property type="nucleotide sequence ID" value="XM_075217423.1"/>
</dbReference>